<dbReference type="Proteomes" id="UP001155840">
    <property type="component" value="Unassembled WGS sequence"/>
</dbReference>
<accession>A0AA44CDM3</accession>
<evidence type="ECO:0000313" key="1">
    <source>
        <dbReference type="EMBL" id="NHT77117.1"/>
    </source>
</evidence>
<dbReference type="EMBL" id="JAANCM010000007">
    <property type="protein sequence ID" value="NHT77117.1"/>
    <property type="molecule type" value="Genomic_DNA"/>
</dbReference>
<reference evidence="1" key="1">
    <citation type="submission" date="2020-03" db="EMBL/GenBank/DDBJ databases">
        <title>Ferranicluibacter endophyticum gen. nov., sp. nov., a new genus isolated from Rubus ulmifolius Schott. stem.</title>
        <authorList>
            <person name="Roca-Couso R."/>
            <person name="Flores-Felix J.D."/>
            <person name="Igual J.M."/>
            <person name="Rivas R."/>
        </authorList>
    </citation>
    <scope>NUCLEOTIDE SEQUENCE</scope>
    <source>
        <strain evidence="1">CRRU44</strain>
    </source>
</reference>
<sequence length="74" mass="8146">MSRFEDLEAATLERLRTLKAKPDMTINLIDMGAPLNAAGYSQEEVLAVLLALEQEKIVALAPGNRLLILKDLPQ</sequence>
<comment type="caution">
    <text evidence="1">The sequence shown here is derived from an EMBL/GenBank/DDBJ whole genome shotgun (WGS) entry which is preliminary data.</text>
</comment>
<organism evidence="1 2">
    <name type="scientific">Ferranicluibacter rubi</name>
    <dbReference type="NCBI Taxonomy" id="2715133"/>
    <lineage>
        <taxon>Bacteria</taxon>
        <taxon>Pseudomonadati</taxon>
        <taxon>Pseudomonadota</taxon>
        <taxon>Alphaproteobacteria</taxon>
        <taxon>Hyphomicrobiales</taxon>
        <taxon>Rhizobiaceae</taxon>
        <taxon>Ferranicluibacter</taxon>
    </lineage>
</organism>
<dbReference type="RefSeq" id="WP_110808104.1">
    <property type="nucleotide sequence ID" value="NZ_JAANCM010000007.1"/>
</dbReference>
<proteinExistence type="predicted"/>
<gene>
    <name evidence="1" type="ORF">G8E10_15480</name>
</gene>
<keyword evidence="2" id="KW-1185">Reference proteome</keyword>
<dbReference type="AlphaFoldDB" id="A0AA44CDM3"/>
<name>A0AA44CDM3_9HYPH</name>
<evidence type="ECO:0000313" key="2">
    <source>
        <dbReference type="Proteomes" id="UP001155840"/>
    </source>
</evidence>
<protein>
    <submittedName>
        <fullName evidence="1">Uncharacterized protein</fullName>
    </submittedName>
</protein>